<sequence>MASSIDDITVPLSVEVGHLVGVHKERYLEKLEIAGLDSDPYLLPPSIFTDLIKSPSLPDFSPHDLYHYVVNGVSPYTGSDLKAFKSLDAYQFFVAGWVTGTRCYANGAGRYLIMAKVHHSQSLSETQLQPWVSLKKDGTVLCGHCTCKAGLGEVCSHVTALLYAIDSAVKHLEDKSCTDGPRQWGLAPLKAGKALYKEGSGIDFSNPAKKRCGVNNQSHSGCPSGKKVGVSAAAIEQFYKALDNASPNPSEKSGILRILPHYCKQFQPKVVSLGLPQPLTELYSAQNRKLSASDLEKKCDAVFNDMEVTPDQAVKVEEETRQQGKSRLWFDMRAGRVTASRFKSAARTDPTNPSKSLIRQICYPDLCRFSTVATRWGCEHEQKARETYEAYAAQQHQDLSVRDAGLHIDTSRPYLGASPDALLSCSCCGDGILEIKCPHCAKDTGVLSATEKKHFCIENTDGTHALKRDHQYYYQVQAQLFVTRRKFCDFMVWSTSNFFVQRILPDADFFTEAVQNVEAFYRSAILSELLAKTYTCPDRLLSDKTQSTDSQELE</sequence>
<accession>A0AAN9GXW6</accession>
<dbReference type="PANTHER" id="PTHR47526">
    <property type="entry name" value="ATP-DEPENDENT DNA HELICASE"/>
    <property type="match status" value="1"/>
</dbReference>
<dbReference type="EMBL" id="JAYKXH010000017">
    <property type="protein sequence ID" value="KAK7138852.1"/>
    <property type="molecule type" value="Genomic_DNA"/>
</dbReference>
<evidence type="ECO:0000256" key="1">
    <source>
        <dbReference type="PROSITE-ProRule" id="PRU00325"/>
    </source>
</evidence>
<dbReference type="PANTHER" id="PTHR47526:SF4">
    <property type="entry name" value="SWIM-TYPE DOMAIN-CONTAINING PROTEIN"/>
    <property type="match status" value="1"/>
</dbReference>
<dbReference type="Gene3D" id="3.90.320.10">
    <property type="match status" value="1"/>
</dbReference>
<organism evidence="3 4">
    <name type="scientific">Phoxinus phoxinus</name>
    <name type="common">Eurasian minnow</name>
    <dbReference type="NCBI Taxonomy" id="58324"/>
    <lineage>
        <taxon>Eukaryota</taxon>
        <taxon>Metazoa</taxon>
        <taxon>Chordata</taxon>
        <taxon>Craniata</taxon>
        <taxon>Vertebrata</taxon>
        <taxon>Euteleostomi</taxon>
        <taxon>Actinopterygii</taxon>
        <taxon>Neopterygii</taxon>
        <taxon>Teleostei</taxon>
        <taxon>Ostariophysi</taxon>
        <taxon>Cypriniformes</taxon>
        <taxon>Leuciscidae</taxon>
        <taxon>Phoxininae</taxon>
        <taxon>Phoxinus</taxon>
    </lineage>
</organism>
<dbReference type="InterPro" id="IPR019080">
    <property type="entry name" value="YqaJ_viral_recombinase"/>
</dbReference>
<keyword evidence="1" id="KW-0862">Zinc</keyword>
<feature type="domain" description="SWIM-type" evidence="2">
    <location>
        <begin position="130"/>
        <end position="166"/>
    </location>
</feature>
<dbReference type="CDD" id="cd22343">
    <property type="entry name" value="PDDEXK_lambda_exonuclease-like"/>
    <property type="match status" value="1"/>
</dbReference>
<name>A0AAN9GXW6_9TELE</name>
<dbReference type="PROSITE" id="PS50966">
    <property type="entry name" value="ZF_SWIM"/>
    <property type="match status" value="1"/>
</dbReference>
<dbReference type="Pfam" id="PF09588">
    <property type="entry name" value="YqaJ"/>
    <property type="match status" value="1"/>
</dbReference>
<reference evidence="3 4" key="1">
    <citation type="submission" date="2024-02" db="EMBL/GenBank/DDBJ databases">
        <title>Chromosome-level genome assembly of the Eurasian Minnow (Phoxinus phoxinus).</title>
        <authorList>
            <person name="Oriowo T.O."/>
            <person name="Martin S."/>
            <person name="Stange M."/>
            <person name="Chrysostomakis Y."/>
            <person name="Brown T."/>
            <person name="Winkler S."/>
            <person name="Kukowka S."/>
            <person name="Myers E.W."/>
            <person name="Bohne A."/>
        </authorList>
    </citation>
    <scope>NUCLEOTIDE SEQUENCE [LARGE SCALE GENOMIC DNA]</scope>
    <source>
        <strain evidence="3">ZFMK-TIS-60720</strain>
        <tissue evidence="3">Whole Organism</tissue>
    </source>
</reference>
<evidence type="ECO:0000313" key="4">
    <source>
        <dbReference type="Proteomes" id="UP001364617"/>
    </source>
</evidence>
<keyword evidence="4" id="KW-1185">Reference proteome</keyword>
<evidence type="ECO:0000259" key="2">
    <source>
        <dbReference type="PROSITE" id="PS50966"/>
    </source>
</evidence>
<dbReference type="AlphaFoldDB" id="A0AAN9GXW6"/>
<dbReference type="GO" id="GO:0008270">
    <property type="term" value="F:zinc ion binding"/>
    <property type="evidence" value="ECO:0007669"/>
    <property type="project" value="UniProtKB-KW"/>
</dbReference>
<dbReference type="GO" id="GO:0006281">
    <property type="term" value="P:DNA repair"/>
    <property type="evidence" value="ECO:0007669"/>
    <property type="project" value="UniProtKB-ARBA"/>
</dbReference>
<protein>
    <recommendedName>
        <fullName evidence="2">SWIM-type domain-containing protein</fullName>
    </recommendedName>
</protein>
<gene>
    <name evidence="3" type="ORF">R3I93_016076</name>
</gene>
<dbReference type="InterPro" id="IPR011335">
    <property type="entry name" value="Restrct_endonuc-II-like"/>
</dbReference>
<keyword evidence="1" id="KW-0863">Zinc-finger</keyword>
<comment type="caution">
    <text evidence="3">The sequence shown here is derived from an EMBL/GenBank/DDBJ whole genome shotgun (WGS) entry which is preliminary data.</text>
</comment>
<evidence type="ECO:0000313" key="3">
    <source>
        <dbReference type="EMBL" id="KAK7138852.1"/>
    </source>
</evidence>
<dbReference type="Proteomes" id="UP001364617">
    <property type="component" value="Unassembled WGS sequence"/>
</dbReference>
<dbReference type="InterPro" id="IPR007527">
    <property type="entry name" value="Znf_SWIM"/>
</dbReference>
<dbReference type="InterPro" id="IPR011604">
    <property type="entry name" value="PDDEXK-like_dom_sf"/>
</dbReference>
<proteinExistence type="predicted"/>
<keyword evidence="1" id="KW-0479">Metal-binding</keyword>
<dbReference type="SUPFAM" id="SSF52980">
    <property type="entry name" value="Restriction endonuclease-like"/>
    <property type="match status" value="1"/>
</dbReference>